<comment type="function">
    <text evidence="7">May play the central regulatory role in sporulation. It may be an element of the effector pathway responsible for the activation of sporulation genes in response to nutritional stress. Spo0A may act in concert with spo0H (a sigma factor) to control the expression of some genes that are critical to the sporulation process.</text>
</comment>
<dbReference type="SMART" id="SM00448">
    <property type="entry name" value="REC"/>
    <property type="match status" value="1"/>
</dbReference>
<dbReference type="InterPro" id="IPR036890">
    <property type="entry name" value="HATPase_C_sf"/>
</dbReference>
<protein>
    <recommendedName>
        <fullName evidence="3">Stage 0 sporulation protein A homolog</fullName>
        <ecNumber evidence="2">2.7.13.3</ecNumber>
    </recommendedName>
</protein>
<comment type="catalytic activity">
    <reaction evidence="1">
        <text>ATP + protein L-histidine = ADP + protein N-phospho-L-histidine.</text>
        <dbReference type="EC" id="2.7.13.3"/>
    </reaction>
</comment>
<dbReference type="EC" id="2.7.13.3" evidence="2"/>
<dbReference type="OrthoDB" id="9790669at2"/>
<evidence type="ECO:0000313" key="11">
    <source>
        <dbReference type="EMBL" id="SCZ76641.1"/>
    </source>
</evidence>
<accession>A0A1G5RT68</accession>
<dbReference type="PANTHER" id="PTHR45339">
    <property type="entry name" value="HYBRID SIGNAL TRANSDUCTION HISTIDINE KINASE J"/>
    <property type="match status" value="1"/>
</dbReference>
<dbReference type="InterPro" id="IPR011006">
    <property type="entry name" value="CheY-like_superfamily"/>
</dbReference>
<dbReference type="PANTHER" id="PTHR45339:SF1">
    <property type="entry name" value="HYBRID SIGNAL TRANSDUCTION HISTIDINE KINASE J"/>
    <property type="match status" value="1"/>
</dbReference>
<evidence type="ECO:0000256" key="2">
    <source>
        <dbReference type="ARBA" id="ARBA00012438"/>
    </source>
</evidence>
<dbReference type="EMBL" id="FMWL01000001">
    <property type="protein sequence ID" value="SCZ76641.1"/>
    <property type="molecule type" value="Genomic_DNA"/>
</dbReference>
<dbReference type="InterPro" id="IPR001789">
    <property type="entry name" value="Sig_transdc_resp-reg_receiver"/>
</dbReference>
<dbReference type="GO" id="GO:0000160">
    <property type="term" value="P:phosphorelay signal transduction system"/>
    <property type="evidence" value="ECO:0007669"/>
    <property type="project" value="UniProtKB-KW"/>
</dbReference>
<dbReference type="SUPFAM" id="SSF55785">
    <property type="entry name" value="PYP-like sensor domain (PAS domain)"/>
    <property type="match status" value="1"/>
</dbReference>
<evidence type="ECO:0000256" key="5">
    <source>
        <dbReference type="ARBA" id="ARBA00022777"/>
    </source>
</evidence>
<name>A0A1G5RT68_9FIRM</name>
<feature type="domain" description="Response regulatory" evidence="10">
    <location>
        <begin position="417"/>
        <end position="531"/>
    </location>
</feature>
<evidence type="ECO:0000259" key="10">
    <source>
        <dbReference type="PROSITE" id="PS50110"/>
    </source>
</evidence>
<dbReference type="Proteomes" id="UP000199208">
    <property type="component" value="Unassembled WGS sequence"/>
</dbReference>
<evidence type="ECO:0000259" key="9">
    <source>
        <dbReference type="PROSITE" id="PS50109"/>
    </source>
</evidence>
<dbReference type="SUPFAM" id="SSF52172">
    <property type="entry name" value="CheY-like"/>
    <property type="match status" value="1"/>
</dbReference>
<dbReference type="PROSITE" id="PS50109">
    <property type="entry name" value="HIS_KIN"/>
    <property type="match status" value="1"/>
</dbReference>
<evidence type="ECO:0000256" key="3">
    <source>
        <dbReference type="ARBA" id="ARBA00018672"/>
    </source>
</evidence>
<dbReference type="InterPro" id="IPR005467">
    <property type="entry name" value="His_kinase_dom"/>
</dbReference>
<dbReference type="STRING" id="1120920.SAMN03080599_00344"/>
<keyword evidence="12" id="KW-1185">Reference proteome</keyword>
<dbReference type="Gene3D" id="3.30.565.10">
    <property type="entry name" value="Histidine kinase-like ATPase, C-terminal domain"/>
    <property type="match status" value="1"/>
</dbReference>
<keyword evidence="5 11" id="KW-0418">Kinase</keyword>
<evidence type="ECO:0000313" key="12">
    <source>
        <dbReference type="Proteomes" id="UP000199208"/>
    </source>
</evidence>
<dbReference type="CDD" id="cd17546">
    <property type="entry name" value="REC_hyHK_CKI1_RcsC-like"/>
    <property type="match status" value="1"/>
</dbReference>
<dbReference type="InterPro" id="IPR004358">
    <property type="entry name" value="Sig_transdc_His_kin-like_C"/>
</dbReference>
<evidence type="ECO:0000256" key="6">
    <source>
        <dbReference type="ARBA" id="ARBA00023012"/>
    </source>
</evidence>
<dbReference type="Gene3D" id="3.40.50.2300">
    <property type="match status" value="1"/>
</dbReference>
<feature type="domain" description="Histidine kinase" evidence="9">
    <location>
        <begin position="164"/>
        <end position="387"/>
    </location>
</feature>
<keyword evidence="5 11" id="KW-0808">Transferase</keyword>
<gene>
    <name evidence="11" type="ORF">SAMN03080599_00344</name>
</gene>
<reference evidence="11 12" key="1">
    <citation type="submission" date="2016-10" db="EMBL/GenBank/DDBJ databases">
        <authorList>
            <person name="de Groot N.N."/>
        </authorList>
    </citation>
    <scope>NUCLEOTIDE SEQUENCE [LARGE SCALE GENOMIC DNA]</scope>
    <source>
        <strain evidence="11 12">DSM 2784</strain>
    </source>
</reference>
<keyword evidence="4 8" id="KW-0597">Phosphoprotein</keyword>
<dbReference type="PRINTS" id="PR00344">
    <property type="entry name" value="BCTRLSENSOR"/>
</dbReference>
<dbReference type="InterPro" id="IPR003594">
    <property type="entry name" value="HATPase_dom"/>
</dbReference>
<evidence type="ECO:0000256" key="1">
    <source>
        <dbReference type="ARBA" id="ARBA00000085"/>
    </source>
</evidence>
<dbReference type="Pfam" id="PF02518">
    <property type="entry name" value="HATPase_c"/>
    <property type="match status" value="1"/>
</dbReference>
<evidence type="ECO:0000256" key="4">
    <source>
        <dbReference type="ARBA" id="ARBA00022553"/>
    </source>
</evidence>
<keyword evidence="6" id="KW-0902">Two-component regulatory system</keyword>
<dbReference type="Pfam" id="PF08448">
    <property type="entry name" value="PAS_4"/>
    <property type="match status" value="1"/>
</dbReference>
<dbReference type="GO" id="GO:0004673">
    <property type="term" value="F:protein histidine kinase activity"/>
    <property type="evidence" value="ECO:0007669"/>
    <property type="project" value="UniProtKB-EC"/>
</dbReference>
<dbReference type="InterPro" id="IPR035965">
    <property type="entry name" value="PAS-like_dom_sf"/>
</dbReference>
<dbReference type="RefSeq" id="WP_092589149.1">
    <property type="nucleotide sequence ID" value="NZ_FMWL01000001.1"/>
</dbReference>
<evidence type="ECO:0000256" key="8">
    <source>
        <dbReference type="PROSITE-ProRule" id="PRU00169"/>
    </source>
</evidence>
<dbReference type="SMART" id="SM00387">
    <property type="entry name" value="HATPase_c"/>
    <property type="match status" value="1"/>
</dbReference>
<organism evidence="11 12">
    <name type="scientific">Acidaminobacter hydrogenoformans DSM 2784</name>
    <dbReference type="NCBI Taxonomy" id="1120920"/>
    <lineage>
        <taxon>Bacteria</taxon>
        <taxon>Bacillati</taxon>
        <taxon>Bacillota</taxon>
        <taxon>Clostridia</taxon>
        <taxon>Peptostreptococcales</taxon>
        <taxon>Acidaminobacteraceae</taxon>
        <taxon>Acidaminobacter</taxon>
    </lineage>
</organism>
<proteinExistence type="predicted"/>
<dbReference type="SUPFAM" id="SSF55874">
    <property type="entry name" value="ATPase domain of HSP90 chaperone/DNA topoisomerase II/histidine kinase"/>
    <property type="match status" value="1"/>
</dbReference>
<evidence type="ECO:0000256" key="7">
    <source>
        <dbReference type="ARBA" id="ARBA00024867"/>
    </source>
</evidence>
<sequence>MEDIHRHSVDAVLEKTPAYLAEILNLIPELVVRLDLDYTIEWANKAMLDLDSKAIGKKCFEVFQASELGCLQCPCVRAIREGAVSEGIVPKEAEGSEGEFWIKRAEAVRDQAGAVTGAVVIAKTLKQKQKTGSEDQLENWIAELDQDKQKAVHRENKNRTLFYEMVESLKDIFEIINNDIDRLRVIELYRDERDTIERLMNQSDKAYRKISNLHEIYAIEEGQLVFNIEPFLLTDFVDDLYHRFRFLSKKRNLDFSIQVDDNLPSELIGDPLRLGNIVRNLLENAFEHTEHGGVLVQITKISIIEDKLKLRISVKDTGIGFSEEKLEWLKRLSDNPQPEDILSSLGDSTGLGYVTALTLLSKMGGRLEIESAYGRGSEINIYVYAQFNGSGISNENLQFDNQKLTEPYITETARRKRILIAEDDVMGRVSLKLLLQDEFDLDFARTGRDAVERYSRHKPDLVLMDIMMPHMNGFEAYDEIEKLDRFRCPIIAVSAKVIDSERDYLTSYGFDEHLPKPIEESSLKKVLDRFFK</sequence>
<dbReference type="InterPro" id="IPR013656">
    <property type="entry name" value="PAS_4"/>
</dbReference>
<feature type="modified residue" description="4-aspartylphosphate" evidence="8">
    <location>
        <position position="465"/>
    </location>
</feature>
<dbReference type="AlphaFoldDB" id="A0A1G5RT68"/>
<dbReference type="Gene3D" id="3.30.450.20">
    <property type="entry name" value="PAS domain"/>
    <property type="match status" value="1"/>
</dbReference>
<dbReference type="PROSITE" id="PS50110">
    <property type="entry name" value="RESPONSE_REGULATORY"/>
    <property type="match status" value="1"/>
</dbReference>
<dbReference type="Pfam" id="PF00072">
    <property type="entry name" value="Response_reg"/>
    <property type="match status" value="1"/>
</dbReference>